<dbReference type="InterPro" id="IPR050482">
    <property type="entry name" value="Sensor_HK_TwoCompSys"/>
</dbReference>
<keyword evidence="4" id="KW-1133">Transmembrane helix</keyword>
<dbReference type="CDD" id="cd16917">
    <property type="entry name" value="HATPase_UhpB-NarQ-NarX-like"/>
    <property type="match status" value="1"/>
</dbReference>
<evidence type="ECO:0000313" key="9">
    <source>
        <dbReference type="Proteomes" id="UP000503117"/>
    </source>
</evidence>
<dbReference type="InterPro" id="IPR011712">
    <property type="entry name" value="Sig_transdc_His_kin_sub3_dim/P"/>
</dbReference>
<evidence type="ECO:0000313" key="8">
    <source>
        <dbReference type="EMBL" id="QJD93355.1"/>
    </source>
</evidence>
<dbReference type="Pfam" id="PF02518">
    <property type="entry name" value="HATPase_c"/>
    <property type="match status" value="1"/>
</dbReference>
<sequence>MFQGPPNMDLGWALSLSSDDSGALWAVWPRGLLRLDANEHWQDMTADTGMKNETPRVSASSPQQGLWLGYAGSRVLQLQRGRWRRYGLSEGLDVGMVEALHVKDNHVWVGGEKGTALRQADRFIPLVGLAGRAFDGVSGIVELDNGDLWIDSGGGLIRIAASEIGKLAARSGYRVRYEVLDILDGLSGNSPLRYPSPSMIQTTDAQLWLSTNSGIFRLDAMARQTPRPPATTLIRSLGPPGQLIPAQPGMRLAQGTTALQIDYTALALAMPERVAFRYRLDGVDTQWQQVGTRRTAYYNNLGPGDYRFRVEASDYAGEWAEQPTTLDFQIAPTIPQSWWFRTLCALALLAACWLLYQRRMRNFAAQAVARLEERTQERERIARELHDTLLQSVQAMILHVHAATLKLPAPDPARIQIEQALQQADDVMVEGRERVRDLRDNEPQQQNLVEAIRAADNRLSAPGVASLQVAVDGEVRQLHPAIYPEVLSIVCEAVANAYRHANASRIDVRIVYRAAELRIIISDDGAGIPADIIAAGGRSNHWGICGMRERAARIKAKLALRSDVGAGTEWRLTLPGVLAYQPASPRFRFWRRPPAA</sequence>
<keyword evidence="2" id="KW-0418">Kinase</keyword>
<protein>
    <recommendedName>
        <fullName evidence="10">Histidine kinase</fullName>
    </recommendedName>
</protein>
<dbReference type="SUPFAM" id="SSF55874">
    <property type="entry name" value="ATPase domain of HSP90 chaperone/DNA topoisomerase II/histidine kinase"/>
    <property type="match status" value="1"/>
</dbReference>
<dbReference type="PANTHER" id="PTHR24421:SF62">
    <property type="entry name" value="SENSORY TRANSDUCTION HISTIDINE KINASE"/>
    <property type="match status" value="1"/>
</dbReference>
<dbReference type="Pfam" id="PF07730">
    <property type="entry name" value="HisKA_3"/>
    <property type="match status" value="1"/>
</dbReference>
<evidence type="ECO:0000259" key="5">
    <source>
        <dbReference type="Pfam" id="PF02518"/>
    </source>
</evidence>
<evidence type="ECO:0000256" key="1">
    <source>
        <dbReference type="ARBA" id="ARBA00022679"/>
    </source>
</evidence>
<evidence type="ECO:0000256" key="4">
    <source>
        <dbReference type="SAM" id="Phobius"/>
    </source>
</evidence>
<feature type="domain" description="Histidine kinase/HSP90-like ATPase" evidence="5">
    <location>
        <begin position="488"/>
        <end position="575"/>
    </location>
</feature>
<keyword evidence="4" id="KW-0472">Membrane</keyword>
<dbReference type="InterPro" id="IPR003594">
    <property type="entry name" value="HATPase_dom"/>
</dbReference>
<keyword evidence="3" id="KW-0902">Two-component regulatory system</keyword>
<dbReference type="EMBL" id="CP051684">
    <property type="protein sequence ID" value="QJD93355.1"/>
    <property type="molecule type" value="Genomic_DNA"/>
</dbReference>
<dbReference type="Gene3D" id="2.130.10.10">
    <property type="entry name" value="YVTN repeat-like/Quinoprotein amine dehydrogenase"/>
    <property type="match status" value="1"/>
</dbReference>
<keyword evidence="9" id="KW-1185">Reference proteome</keyword>
<accession>A0ABX6MG84</accession>
<reference evidence="8 9" key="1">
    <citation type="submission" date="2020-04" db="EMBL/GenBank/DDBJ databases">
        <title>Genome sequencing of novel species.</title>
        <authorList>
            <person name="Heo J."/>
            <person name="Kim S.-J."/>
            <person name="Kim J.-S."/>
            <person name="Hong S.-B."/>
            <person name="Kwon S.-W."/>
        </authorList>
    </citation>
    <scope>NUCLEOTIDE SEQUENCE [LARGE SCALE GENOMIC DNA]</scope>
    <source>
        <strain evidence="8 9">AF9R3</strain>
    </source>
</reference>
<evidence type="ECO:0000256" key="3">
    <source>
        <dbReference type="ARBA" id="ARBA00023012"/>
    </source>
</evidence>
<dbReference type="InterPro" id="IPR013783">
    <property type="entry name" value="Ig-like_fold"/>
</dbReference>
<dbReference type="Pfam" id="PF07495">
    <property type="entry name" value="Y_Y_Y"/>
    <property type="match status" value="1"/>
</dbReference>
<dbReference type="InterPro" id="IPR015943">
    <property type="entry name" value="WD40/YVTN_repeat-like_dom_sf"/>
</dbReference>
<evidence type="ECO:0008006" key="10">
    <source>
        <dbReference type="Google" id="ProtNLM"/>
    </source>
</evidence>
<dbReference type="Proteomes" id="UP000503117">
    <property type="component" value="Chromosome"/>
</dbReference>
<feature type="transmembrane region" description="Helical" evidence="4">
    <location>
        <begin position="338"/>
        <end position="356"/>
    </location>
</feature>
<evidence type="ECO:0000256" key="2">
    <source>
        <dbReference type="ARBA" id="ARBA00022777"/>
    </source>
</evidence>
<dbReference type="Gene3D" id="2.60.40.10">
    <property type="entry name" value="Immunoglobulins"/>
    <property type="match status" value="1"/>
</dbReference>
<dbReference type="Gene3D" id="3.30.565.10">
    <property type="entry name" value="Histidine kinase-like ATPase, C-terminal domain"/>
    <property type="match status" value="1"/>
</dbReference>
<dbReference type="RefSeq" id="WP_169114283.1">
    <property type="nucleotide sequence ID" value="NZ_CP051684.1"/>
</dbReference>
<organism evidence="8 9">
    <name type="scientific">Duganella dendranthematis</name>
    <dbReference type="NCBI Taxonomy" id="2728021"/>
    <lineage>
        <taxon>Bacteria</taxon>
        <taxon>Pseudomonadati</taxon>
        <taxon>Pseudomonadota</taxon>
        <taxon>Betaproteobacteria</taxon>
        <taxon>Burkholderiales</taxon>
        <taxon>Oxalobacteraceae</taxon>
        <taxon>Telluria group</taxon>
        <taxon>Duganella</taxon>
    </lineage>
</organism>
<feature type="domain" description="Two component regulator three Y" evidence="6">
    <location>
        <begin position="270"/>
        <end position="330"/>
    </location>
</feature>
<dbReference type="InterPro" id="IPR036890">
    <property type="entry name" value="HATPase_C_sf"/>
</dbReference>
<evidence type="ECO:0000259" key="6">
    <source>
        <dbReference type="Pfam" id="PF07495"/>
    </source>
</evidence>
<keyword evidence="1" id="KW-0808">Transferase</keyword>
<gene>
    <name evidence="8" type="ORF">HH213_26700</name>
</gene>
<name>A0ABX6MG84_9BURK</name>
<proteinExistence type="predicted"/>
<keyword evidence="4" id="KW-0812">Transmembrane</keyword>
<dbReference type="PANTHER" id="PTHR24421">
    <property type="entry name" value="NITRATE/NITRITE SENSOR PROTEIN NARX-RELATED"/>
    <property type="match status" value="1"/>
</dbReference>
<evidence type="ECO:0000259" key="7">
    <source>
        <dbReference type="Pfam" id="PF07730"/>
    </source>
</evidence>
<dbReference type="Gene3D" id="1.20.5.1930">
    <property type="match status" value="1"/>
</dbReference>
<dbReference type="InterPro" id="IPR011123">
    <property type="entry name" value="Y_Y_Y"/>
</dbReference>
<feature type="domain" description="Signal transduction histidine kinase subgroup 3 dimerisation and phosphoacceptor" evidence="7">
    <location>
        <begin position="377"/>
        <end position="440"/>
    </location>
</feature>